<protein>
    <submittedName>
        <fullName evidence="4">Uncharacterized protein LOC115886629 isoform X1</fullName>
    </submittedName>
</protein>
<feature type="signal peptide" evidence="2">
    <location>
        <begin position="1"/>
        <end position="19"/>
    </location>
</feature>
<dbReference type="OrthoDB" id="5989160at2759"/>
<dbReference type="Gene3D" id="2.20.100.10">
    <property type="entry name" value="Thrombospondin type-1 (TSP1) repeat"/>
    <property type="match status" value="1"/>
</dbReference>
<dbReference type="RefSeq" id="XP_030761730.1">
    <property type="nucleotide sequence ID" value="XM_030905870.1"/>
</dbReference>
<dbReference type="Proteomes" id="UP000504635">
    <property type="component" value="Unplaced"/>
</dbReference>
<dbReference type="AlphaFoldDB" id="A0A6J2YFR3"/>
<feature type="chain" id="PRO_5026811770" evidence="2">
    <location>
        <begin position="20"/>
        <end position="175"/>
    </location>
</feature>
<evidence type="ECO:0000256" key="1">
    <source>
        <dbReference type="SAM" id="MobiDB-lite"/>
    </source>
</evidence>
<evidence type="ECO:0000313" key="4">
    <source>
        <dbReference type="RefSeq" id="XP_030761730.1"/>
    </source>
</evidence>
<dbReference type="SMART" id="SM00209">
    <property type="entry name" value="TSP1"/>
    <property type="match status" value="1"/>
</dbReference>
<evidence type="ECO:0000313" key="3">
    <source>
        <dbReference type="Proteomes" id="UP000504635"/>
    </source>
</evidence>
<keyword evidence="3" id="KW-1185">Reference proteome</keyword>
<dbReference type="PROSITE" id="PS50092">
    <property type="entry name" value="TSP1"/>
    <property type="match status" value="1"/>
</dbReference>
<dbReference type="Pfam" id="PF00090">
    <property type="entry name" value="TSP_1"/>
    <property type="match status" value="1"/>
</dbReference>
<feature type="region of interest" description="Disordered" evidence="1">
    <location>
        <begin position="88"/>
        <end position="115"/>
    </location>
</feature>
<keyword evidence="2" id="KW-0732">Signal</keyword>
<dbReference type="SUPFAM" id="SSF82895">
    <property type="entry name" value="TSP-1 type 1 repeat"/>
    <property type="match status" value="1"/>
</dbReference>
<dbReference type="GeneID" id="115886629"/>
<accession>A0A6J2YFR3</accession>
<proteinExistence type="predicted"/>
<sequence>MANSQIYLLFVFYFNWVFSEDLLESPLFEQRPGSKSLEEIRNDLKLLSQKEPNNEGVKNCDTVKDKNGHSNLAYIRNVLSKFLSTLQKSNKRRKKSANAKQKQEPKHNGKKDNKETNWHKWTEWSPCSVTCGKGRLIRWRHCRSNCKEAETEMEEMSCQLPECPRSLFGVIKLNK</sequence>
<dbReference type="InParanoid" id="A0A6J2YFR3"/>
<dbReference type="InterPro" id="IPR000884">
    <property type="entry name" value="TSP1_rpt"/>
</dbReference>
<gene>
    <name evidence="4" type="primary">LOC115886629</name>
</gene>
<evidence type="ECO:0000256" key="2">
    <source>
        <dbReference type="SAM" id="SignalP"/>
    </source>
</evidence>
<dbReference type="InterPro" id="IPR036383">
    <property type="entry name" value="TSP1_rpt_sf"/>
</dbReference>
<reference evidence="4" key="1">
    <citation type="submission" date="2025-08" db="UniProtKB">
        <authorList>
            <consortium name="RefSeq"/>
        </authorList>
    </citation>
    <scope>IDENTIFICATION</scope>
    <source>
        <tissue evidence="4">Gonads</tissue>
    </source>
</reference>
<dbReference type="KEGG" id="soy:115886629"/>
<organism evidence="3 4">
    <name type="scientific">Sitophilus oryzae</name>
    <name type="common">Rice weevil</name>
    <name type="synonym">Curculio oryzae</name>
    <dbReference type="NCBI Taxonomy" id="7048"/>
    <lineage>
        <taxon>Eukaryota</taxon>
        <taxon>Metazoa</taxon>
        <taxon>Ecdysozoa</taxon>
        <taxon>Arthropoda</taxon>
        <taxon>Hexapoda</taxon>
        <taxon>Insecta</taxon>
        <taxon>Pterygota</taxon>
        <taxon>Neoptera</taxon>
        <taxon>Endopterygota</taxon>
        <taxon>Coleoptera</taxon>
        <taxon>Polyphaga</taxon>
        <taxon>Cucujiformia</taxon>
        <taxon>Curculionidae</taxon>
        <taxon>Dryophthorinae</taxon>
        <taxon>Sitophilus</taxon>
    </lineage>
</organism>
<name>A0A6J2YFR3_SITOR</name>
<feature type="compositionally biased region" description="Basic and acidic residues" evidence="1">
    <location>
        <begin position="101"/>
        <end position="115"/>
    </location>
</feature>